<dbReference type="RefSeq" id="WP_014968321.1">
    <property type="nucleotide sequence ID" value="NC_018664.1"/>
</dbReference>
<dbReference type="eggNOG" id="COG2202">
    <property type="taxonomic scope" value="Bacteria"/>
</dbReference>
<feature type="domain" description="PAS" evidence="1">
    <location>
        <begin position="107"/>
        <end position="168"/>
    </location>
</feature>
<accession>K0B2L7</accession>
<dbReference type="Gene3D" id="3.30.450.20">
    <property type="entry name" value="PAS domain"/>
    <property type="match status" value="2"/>
</dbReference>
<dbReference type="CDD" id="cd00130">
    <property type="entry name" value="PAS"/>
    <property type="match status" value="2"/>
</dbReference>
<reference evidence="3 4" key="1">
    <citation type="journal article" date="2012" name="PLoS ONE">
        <title>The purine-utilizing bacterium Clostridium acidurici 9a: a genome-guided metabolic reconsideration.</title>
        <authorList>
            <person name="Hartwich K."/>
            <person name="Poehlein A."/>
            <person name="Daniel R."/>
        </authorList>
    </citation>
    <scope>NUCLEOTIDE SEQUENCE [LARGE SCALE GENOMIC DNA]</scope>
    <source>
        <strain evidence="4">ATCC 7906 / DSM 604 / BCRC 14475 / CIP 104303 / KCTC 5404 / NCIMB 10678 / 9a</strain>
    </source>
</reference>
<dbReference type="InterPro" id="IPR000700">
    <property type="entry name" value="PAS-assoc_C"/>
</dbReference>
<dbReference type="PROSITE" id="PS50113">
    <property type="entry name" value="PAC"/>
    <property type="match status" value="1"/>
</dbReference>
<dbReference type="Pfam" id="PF13426">
    <property type="entry name" value="PAS_9"/>
    <property type="match status" value="1"/>
</dbReference>
<dbReference type="GO" id="GO:0004673">
    <property type="term" value="F:protein histidine kinase activity"/>
    <property type="evidence" value="ECO:0007669"/>
    <property type="project" value="UniProtKB-EC"/>
</dbReference>
<dbReference type="NCBIfam" id="TIGR00229">
    <property type="entry name" value="sensory_box"/>
    <property type="match status" value="2"/>
</dbReference>
<organism evidence="3 4">
    <name type="scientific">Gottschalkia acidurici (strain ATCC 7906 / DSM 604 / BCRC 14475 / CIP 104303 / KCTC 5404 / NCIMB 10678 / 9a)</name>
    <name type="common">Clostridium acidurici</name>
    <dbReference type="NCBI Taxonomy" id="1128398"/>
    <lineage>
        <taxon>Bacteria</taxon>
        <taxon>Bacillati</taxon>
        <taxon>Bacillota</taxon>
        <taxon>Tissierellia</taxon>
        <taxon>Tissierellales</taxon>
        <taxon>Gottschalkiaceae</taxon>
        <taxon>Gottschalkia</taxon>
    </lineage>
</organism>
<dbReference type="AlphaFoldDB" id="K0B2L7"/>
<name>K0B2L7_GOTA9</name>
<dbReference type="InterPro" id="IPR001610">
    <property type="entry name" value="PAC"/>
</dbReference>
<gene>
    <name evidence="3" type="ordered locus">Curi_c21820</name>
</gene>
<dbReference type="SUPFAM" id="SSF55785">
    <property type="entry name" value="PYP-like sensor domain (PAS domain)"/>
    <property type="match status" value="2"/>
</dbReference>
<keyword evidence="4" id="KW-1185">Reference proteome</keyword>
<dbReference type="Pfam" id="PF08447">
    <property type="entry name" value="PAS_3"/>
    <property type="match status" value="1"/>
</dbReference>
<evidence type="ECO:0000259" key="2">
    <source>
        <dbReference type="PROSITE" id="PS50113"/>
    </source>
</evidence>
<dbReference type="EMBL" id="CP003326">
    <property type="protein sequence ID" value="AFS79185.1"/>
    <property type="molecule type" value="Genomic_DNA"/>
</dbReference>
<dbReference type="PROSITE" id="PS50112">
    <property type="entry name" value="PAS"/>
    <property type="match status" value="2"/>
</dbReference>
<keyword evidence="3" id="KW-0808">Transferase</keyword>
<dbReference type="InterPro" id="IPR000014">
    <property type="entry name" value="PAS"/>
</dbReference>
<feature type="domain" description="PAC" evidence="2">
    <location>
        <begin position="185"/>
        <end position="235"/>
    </location>
</feature>
<dbReference type="HOGENOM" id="CLU_1178565_0_0_9"/>
<sequence>MIYKNIRELYLELDIDGIIKNITSNCMEILGYERQLIIGKSINEFAVEEIDLNTFKDKGNSEELYVLLRKSDGQTIHMDTKYECIYNKEESQQVNISLIDVTKYVLEEEKLKILLQICEKSNDMIYSIDLKPELRYNYLNPAMEKNLGYTTQEHIDDPLLVFEMTYPDYYDIQSKKKSGEIDFNKPVVMKYRNKLTGKYIWFEDYVNPIYNEAGELVRLYGINRNIQERKELEEN</sequence>
<protein>
    <submittedName>
        <fullName evidence="3">PAS/PAC sensor signal transduction histidine kinase</fullName>
        <ecNumber evidence="3">2.7.13.3</ecNumber>
    </submittedName>
</protein>
<dbReference type="OrthoDB" id="9798833at2"/>
<dbReference type="Proteomes" id="UP000006094">
    <property type="component" value="Chromosome"/>
</dbReference>
<evidence type="ECO:0000313" key="3">
    <source>
        <dbReference type="EMBL" id="AFS79185.1"/>
    </source>
</evidence>
<dbReference type="KEGG" id="cad:Curi_c21820"/>
<dbReference type="InterPro" id="IPR035965">
    <property type="entry name" value="PAS-like_dom_sf"/>
</dbReference>
<dbReference type="InterPro" id="IPR013655">
    <property type="entry name" value="PAS_fold_3"/>
</dbReference>
<keyword evidence="3" id="KW-0418">Kinase</keyword>
<proteinExistence type="predicted"/>
<dbReference type="SMART" id="SM00086">
    <property type="entry name" value="PAC"/>
    <property type="match status" value="2"/>
</dbReference>
<dbReference type="STRING" id="1128398.Curi_c21820"/>
<feature type="domain" description="PAS" evidence="1">
    <location>
        <begin position="1"/>
        <end position="45"/>
    </location>
</feature>
<dbReference type="EC" id="2.7.13.3" evidence="3"/>
<evidence type="ECO:0000259" key="1">
    <source>
        <dbReference type="PROSITE" id="PS50112"/>
    </source>
</evidence>
<evidence type="ECO:0000313" key="4">
    <source>
        <dbReference type="Proteomes" id="UP000006094"/>
    </source>
</evidence>